<reference evidence="1" key="3">
    <citation type="submission" date="2022-01" db="UniProtKB">
        <authorList>
            <consortium name="EnsemblPlants"/>
        </authorList>
    </citation>
    <scope>IDENTIFICATION</scope>
    <source>
        <strain evidence="1">subsp. vulgare</strain>
    </source>
</reference>
<reference evidence="1" key="2">
    <citation type="submission" date="2020-10" db="EMBL/GenBank/DDBJ databases">
        <authorList>
            <person name="Scholz U."/>
            <person name="Mascher M."/>
            <person name="Fiebig A."/>
        </authorList>
    </citation>
    <scope>NUCLEOTIDE SEQUENCE [LARGE SCALE GENOMIC DNA]</scope>
    <source>
        <strain evidence="1">cv. Morex</strain>
    </source>
</reference>
<protein>
    <recommendedName>
        <fullName evidence="3">CCHC-type domain-containing protein</fullName>
    </recommendedName>
</protein>
<dbReference type="Gramene" id="HORVU.MOREX.r3.4HG0339440.1">
    <property type="protein sequence ID" value="HORVU.MOREX.r3.4HG0339440.1.CDS1"/>
    <property type="gene ID" value="HORVU.MOREX.r3.4HG0339440"/>
</dbReference>
<dbReference type="PANTHER" id="PTHR33170">
    <property type="entry name" value="DUF4283 DOMAIN-CONTAINING PROTEIN-RELATED"/>
    <property type="match status" value="1"/>
</dbReference>
<dbReference type="PANTHER" id="PTHR33170:SF49">
    <property type="entry name" value="DUF4283 DOMAIN-CONTAINING PROTEIN"/>
    <property type="match status" value="1"/>
</dbReference>
<dbReference type="Gramene" id="HORVU.MOREX.r2.4HG0283160.1">
    <property type="protein sequence ID" value="HORVU.MOREX.r2.4HG0283160.1.CDS.1"/>
    <property type="gene ID" value="HORVU.MOREX.r2.4HG0283160"/>
</dbReference>
<evidence type="ECO:0000313" key="1">
    <source>
        <dbReference type="EnsemblPlants" id="HORVU.MOREX.r3.4HG0339440.1.CDS1"/>
    </source>
</evidence>
<evidence type="ECO:0000313" key="2">
    <source>
        <dbReference type="Proteomes" id="UP000011116"/>
    </source>
</evidence>
<organism evidence="1 2">
    <name type="scientific">Hordeum vulgare subsp. vulgare</name>
    <name type="common">Domesticated barley</name>
    <dbReference type="NCBI Taxonomy" id="112509"/>
    <lineage>
        <taxon>Eukaryota</taxon>
        <taxon>Viridiplantae</taxon>
        <taxon>Streptophyta</taxon>
        <taxon>Embryophyta</taxon>
        <taxon>Tracheophyta</taxon>
        <taxon>Spermatophyta</taxon>
        <taxon>Magnoliopsida</taxon>
        <taxon>Liliopsida</taxon>
        <taxon>Poales</taxon>
        <taxon>Poaceae</taxon>
        <taxon>BOP clade</taxon>
        <taxon>Pooideae</taxon>
        <taxon>Triticodae</taxon>
        <taxon>Triticeae</taxon>
        <taxon>Hordeinae</taxon>
        <taxon>Hordeum</taxon>
    </lineage>
</organism>
<keyword evidence="2" id="KW-1185">Reference proteome</keyword>
<proteinExistence type="predicted"/>
<dbReference type="EnsemblPlants" id="HORVU.MOREX.r3.4HG0339440.1">
    <property type="protein sequence ID" value="HORVU.MOREX.r3.4HG0339440.1.CDS1"/>
    <property type="gene ID" value="HORVU.MOREX.r3.4HG0339440"/>
</dbReference>
<accession>A0A8I6XFM7</accession>
<reference evidence="2" key="1">
    <citation type="journal article" date="2012" name="Nature">
        <title>A physical, genetic and functional sequence assembly of the barley genome.</title>
        <authorList>
            <consortium name="The International Barley Genome Sequencing Consortium"/>
            <person name="Mayer K.F."/>
            <person name="Waugh R."/>
            <person name="Brown J.W."/>
            <person name="Schulman A."/>
            <person name="Langridge P."/>
            <person name="Platzer M."/>
            <person name="Fincher G.B."/>
            <person name="Muehlbauer G.J."/>
            <person name="Sato K."/>
            <person name="Close T.J."/>
            <person name="Wise R.P."/>
            <person name="Stein N."/>
        </authorList>
    </citation>
    <scope>NUCLEOTIDE SEQUENCE [LARGE SCALE GENOMIC DNA]</scope>
    <source>
        <strain evidence="2">cv. Morex</strain>
    </source>
</reference>
<name>A0A8I6XFM7_HORVV</name>
<dbReference type="Proteomes" id="UP000011116">
    <property type="component" value="Chromosome 4H"/>
</dbReference>
<sequence>MICFNCSSCGHYVGNCVEPKRCFICSGTHNVNNCITWARLQTTTEYFGSAIVGLGFYHIDTPVATGSNWLN</sequence>
<evidence type="ECO:0008006" key="3">
    <source>
        <dbReference type="Google" id="ProtNLM"/>
    </source>
</evidence>
<dbReference type="AlphaFoldDB" id="A0A8I6XFM7"/>